<evidence type="ECO:0000259" key="2">
    <source>
        <dbReference type="Pfam" id="PF03795"/>
    </source>
</evidence>
<evidence type="ECO:0000256" key="1">
    <source>
        <dbReference type="ARBA" id="ARBA00007689"/>
    </source>
</evidence>
<comment type="similarity">
    <text evidence="1">Belongs to the YciI family.</text>
</comment>
<name>A0ABS1D3N9_9PROT</name>
<evidence type="ECO:0000313" key="3">
    <source>
        <dbReference type="EMBL" id="MBK1661424.1"/>
    </source>
</evidence>
<proteinExistence type="inferred from homology"/>
<feature type="domain" description="YCII-related" evidence="2">
    <location>
        <begin position="30"/>
        <end position="118"/>
    </location>
</feature>
<dbReference type="SUPFAM" id="SSF54909">
    <property type="entry name" value="Dimeric alpha+beta barrel"/>
    <property type="match status" value="1"/>
</dbReference>
<dbReference type="Gene3D" id="3.30.70.1060">
    <property type="entry name" value="Dimeric alpha+beta barrel"/>
    <property type="match status" value="1"/>
</dbReference>
<sequence>MQVTMLFHESPEGFAARTAGGAEGEAFWGAWRAYAGALNEAGIVRGGNALMPPATGVIVKRRGDAPQVLDGPYAETKEQLGGYIVIEVADMDAAIAWAARCPAAATGAVEIRPVLPMNG</sequence>
<organism evidence="3 4">
    <name type="scientific">Paracraurococcus ruber</name>
    <dbReference type="NCBI Taxonomy" id="77675"/>
    <lineage>
        <taxon>Bacteria</taxon>
        <taxon>Pseudomonadati</taxon>
        <taxon>Pseudomonadota</taxon>
        <taxon>Alphaproteobacteria</taxon>
        <taxon>Acetobacterales</taxon>
        <taxon>Roseomonadaceae</taxon>
        <taxon>Paracraurococcus</taxon>
    </lineage>
</organism>
<evidence type="ECO:0000313" key="4">
    <source>
        <dbReference type="Proteomes" id="UP000697995"/>
    </source>
</evidence>
<comment type="caution">
    <text evidence="3">The sequence shown here is derived from an EMBL/GenBank/DDBJ whole genome shotgun (WGS) entry which is preliminary data.</text>
</comment>
<dbReference type="PANTHER" id="PTHR35174">
    <property type="entry name" value="BLL7171 PROTEIN-RELATED"/>
    <property type="match status" value="1"/>
</dbReference>
<accession>A0ABS1D3N9</accession>
<dbReference type="InterPro" id="IPR005545">
    <property type="entry name" value="YCII"/>
</dbReference>
<dbReference type="Pfam" id="PF03795">
    <property type="entry name" value="YCII"/>
    <property type="match status" value="1"/>
</dbReference>
<gene>
    <name evidence="3" type="ORF">CKO45_24760</name>
</gene>
<dbReference type="Proteomes" id="UP000697995">
    <property type="component" value="Unassembled WGS sequence"/>
</dbReference>
<reference evidence="3 4" key="1">
    <citation type="journal article" date="2020" name="Microorganisms">
        <title>Osmotic Adaptation and Compatible Solute Biosynthesis of Phototrophic Bacteria as Revealed from Genome Analyses.</title>
        <authorList>
            <person name="Imhoff J.F."/>
            <person name="Rahn T."/>
            <person name="Kunzel S."/>
            <person name="Keller A."/>
            <person name="Neulinger S.C."/>
        </authorList>
    </citation>
    <scope>NUCLEOTIDE SEQUENCE [LARGE SCALE GENOMIC DNA]</scope>
    <source>
        <strain evidence="3 4">DSM 15382</strain>
    </source>
</reference>
<dbReference type="EMBL" id="NRSG01000301">
    <property type="protein sequence ID" value="MBK1661424.1"/>
    <property type="molecule type" value="Genomic_DNA"/>
</dbReference>
<dbReference type="InterPro" id="IPR011008">
    <property type="entry name" value="Dimeric_a/b-barrel"/>
</dbReference>
<keyword evidence="4" id="KW-1185">Reference proteome</keyword>
<dbReference type="PANTHER" id="PTHR35174:SF3">
    <property type="entry name" value="BLL7171 PROTEIN"/>
    <property type="match status" value="1"/>
</dbReference>
<protein>
    <recommendedName>
        <fullName evidence="2">YCII-related domain-containing protein</fullName>
    </recommendedName>
</protein>